<evidence type="ECO:0000313" key="2">
    <source>
        <dbReference type="Proteomes" id="UP001595859"/>
    </source>
</evidence>
<name>A0ABV9SDH3_9PSEU</name>
<evidence type="ECO:0008006" key="3">
    <source>
        <dbReference type="Google" id="ProtNLM"/>
    </source>
</evidence>
<proteinExistence type="predicted"/>
<organism evidence="1 2">
    <name type="scientific">Actinophytocola glycyrrhizae</name>
    <dbReference type="NCBI Taxonomy" id="2044873"/>
    <lineage>
        <taxon>Bacteria</taxon>
        <taxon>Bacillati</taxon>
        <taxon>Actinomycetota</taxon>
        <taxon>Actinomycetes</taxon>
        <taxon>Pseudonocardiales</taxon>
        <taxon>Pseudonocardiaceae</taxon>
    </lineage>
</organism>
<reference evidence="2" key="1">
    <citation type="journal article" date="2019" name="Int. J. Syst. Evol. Microbiol.">
        <title>The Global Catalogue of Microorganisms (GCM) 10K type strain sequencing project: providing services to taxonomists for standard genome sequencing and annotation.</title>
        <authorList>
            <consortium name="The Broad Institute Genomics Platform"/>
            <consortium name="The Broad Institute Genome Sequencing Center for Infectious Disease"/>
            <person name="Wu L."/>
            <person name="Ma J."/>
        </authorList>
    </citation>
    <scope>NUCLEOTIDE SEQUENCE [LARGE SCALE GENOMIC DNA]</scope>
    <source>
        <strain evidence="2">ZS-22-S1</strain>
    </source>
</reference>
<dbReference type="EMBL" id="JBHSIS010000019">
    <property type="protein sequence ID" value="MFC4857371.1"/>
    <property type="molecule type" value="Genomic_DNA"/>
</dbReference>
<protein>
    <recommendedName>
        <fullName evidence="3">Tetratricopeptide repeat protein</fullName>
    </recommendedName>
</protein>
<evidence type="ECO:0000313" key="1">
    <source>
        <dbReference type="EMBL" id="MFC4857371.1"/>
    </source>
</evidence>
<comment type="caution">
    <text evidence="1">The sequence shown here is derived from an EMBL/GenBank/DDBJ whole genome shotgun (WGS) entry which is preliminary data.</text>
</comment>
<dbReference type="SUPFAM" id="SSF48452">
    <property type="entry name" value="TPR-like"/>
    <property type="match status" value="1"/>
</dbReference>
<dbReference type="InterPro" id="IPR011990">
    <property type="entry name" value="TPR-like_helical_dom_sf"/>
</dbReference>
<dbReference type="RefSeq" id="WP_378059371.1">
    <property type="nucleotide sequence ID" value="NZ_JBHSIS010000019.1"/>
</dbReference>
<sequence length="525" mass="58232">MSVESAVQLLDGGDRDQAARLLVDGHRADPTDFRVAHALAVLTLWSAVREPERADWRLCLGLWGTLLADPHFWDWLRGDAERRYRTPVPDSAADSVRERLEGWLSETVTRNADDQVAAALALEVRAARIAAVRGGVPVGADRAIPCGPLLVAHLGLQEECRDLAAGLWASRDAGTRRTAMYFSQLGVARVLLERHTPAGALASLMDLRCATCVRTGGNVASPKVCRSGCTTFDERNPAYTCRGFGRRRFRADAVELVVQAHLSAAKAAITTTELDVTVAKRYWDGVAAMPEATAELKAHLDQFVLPRVRFLRRTRPEDAIAVLEALPLALSTGPNDDVFGDAVCALSMLLAERGIGFANRERPKLTSARADLKRALELNPSSWFACRNLVVVSQNLGVSLVGVDPQKVGRAVALLEEAREHLRQFPKRVAGAELAEVTNLVEDDLAALWNVQAVRAHEAGRHDKAEQIIDKAIALRPNIPILAKNRRVITDAKRWMDNPRSYLRRLMWRRFVDRVKDWWWTWMGR</sequence>
<accession>A0ABV9SDH3</accession>
<dbReference type="Proteomes" id="UP001595859">
    <property type="component" value="Unassembled WGS sequence"/>
</dbReference>
<dbReference type="Gene3D" id="1.25.40.10">
    <property type="entry name" value="Tetratricopeptide repeat domain"/>
    <property type="match status" value="1"/>
</dbReference>
<gene>
    <name evidence="1" type="ORF">ACFPCV_28060</name>
</gene>
<keyword evidence="2" id="KW-1185">Reference proteome</keyword>